<sequence>MNLMTLIDGPSALIVLGGTALATVLRCGIGDCRITLRKLGQLGQPQFDADGTRAEVALQVQEIRQDGFLRAPLHHFDDDEFEQATEAMIARRSVQALLESHAAFRARRLAGAERAVRTLAQAAELAPVFGLAGTLVSLSQLPVEGLARGAFAGAISMAVVTTLYGLLAANLLLAPLARMIERAAQAEERERQAVIDWLAAQLADLNPASPPLPGDPLAEAA</sequence>
<feature type="transmembrane region" description="Helical" evidence="7">
    <location>
        <begin position="150"/>
        <end position="173"/>
    </location>
</feature>
<comment type="caution">
    <text evidence="9">The sequence shown here is derived from an EMBL/GenBank/DDBJ whole genome shotgun (WGS) entry which is preliminary data.</text>
</comment>
<evidence type="ECO:0000256" key="5">
    <source>
        <dbReference type="ARBA" id="ARBA00023136"/>
    </source>
</evidence>
<reference evidence="9" key="2">
    <citation type="submission" date="2020-09" db="EMBL/GenBank/DDBJ databases">
        <authorList>
            <person name="Sun Q."/>
            <person name="Kim S."/>
        </authorList>
    </citation>
    <scope>NUCLEOTIDE SEQUENCE</scope>
    <source>
        <strain evidence="9">KCTC 32422</strain>
    </source>
</reference>
<keyword evidence="10" id="KW-1185">Reference proteome</keyword>
<evidence type="ECO:0000256" key="2">
    <source>
        <dbReference type="ARBA" id="ARBA00022475"/>
    </source>
</evidence>
<protein>
    <recommendedName>
        <fullName evidence="8">MotA/TolQ/ExbB proton channel domain-containing protein</fullName>
    </recommendedName>
</protein>
<dbReference type="Pfam" id="PF01618">
    <property type="entry name" value="MotA_ExbB"/>
    <property type="match status" value="1"/>
</dbReference>
<accession>A0A918RNA9</accession>
<evidence type="ECO:0000256" key="7">
    <source>
        <dbReference type="SAM" id="Phobius"/>
    </source>
</evidence>
<dbReference type="RefSeq" id="WP_189542856.1">
    <property type="nucleotide sequence ID" value="NZ_BMZD01000010.1"/>
</dbReference>
<evidence type="ECO:0000256" key="6">
    <source>
        <dbReference type="RuleBase" id="RU004057"/>
    </source>
</evidence>
<keyword evidence="5 7" id="KW-0472">Membrane</keyword>
<keyword evidence="4 7" id="KW-1133">Transmembrane helix</keyword>
<evidence type="ECO:0000259" key="8">
    <source>
        <dbReference type="Pfam" id="PF01618"/>
    </source>
</evidence>
<dbReference type="InterPro" id="IPR002898">
    <property type="entry name" value="MotA_ExbB_proton_chnl"/>
</dbReference>
<dbReference type="AlphaFoldDB" id="A0A918RNA9"/>
<dbReference type="GO" id="GO:0071978">
    <property type="term" value="P:bacterial-type flagellum-dependent swarming motility"/>
    <property type="evidence" value="ECO:0007669"/>
    <property type="project" value="InterPro"/>
</dbReference>
<evidence type="ECO:0000313" key="9">
    <source>
        <dbReference type="EMBL" id="GHA06568.1"/>
    </source>
</evidence>
<dbReference type="PANTHER" id="PTHR30433">
    <property type="entry name" value="CHEMOTAXIS PROTEIN MOTA"/>
    <property type="match status" value="1"/>
</dbReference>
<evidence type="ECO:0000256" key="4">
    <source>
        <dbReference type="ARBA" id="ARBA00022989"/>
    </source>
</evidence>
<organism evidence="9 10">
    <name type="scientific">Novosphingobium arvoryzae</name>
    <dbReference type="NCBI Taxonomy" id="1256514"/>
    <lineage>
        <taxon>Bacteria</taxon>
        <taxon>Pseudomonadati</taxon>
        <taxon>Pseudomonadota</taxon>
        <taxon>Alphaproteobacteria</taxon>
        <taxon>Sphingomonadales</taxon>
        <taxon>Sphingomonadaceae</taxon>
        <taxon>Novosphingobium</taxon>
    </lineage>
</organism>
<evidence type="ECO:0000256" key="1">
    <source>
        <dbReference type="ARBA" id="ARBA00004651"/>
    </source>
</evidence>
<name>A0A918RNA9_9SPHN</name>
<dbReference type="GO" id="GO:0006935">
    <property type="term" value="P:chemotaxis"/>
    <property type="evidence" value="ECO:0007669"/>
    <property type="project" value="InterPro"/>
</dbReference>
<feature type="domain" description="MotA/TolQ/ExbB proton channel" evidence="8">
    <location>
        <begin position="89"/>
        <end position="192"/>
    </location>
</feature>
<feature type="transmembrane region" description="Helical" evidence="7">
    <location>
        <begin position="12"/>
        <end position="29"/>
    </location>
</feature>
<keyword evidence="2" id="KW-1003">Cell membrane</keyword>
<reference evidence="9" key="1">
    <citation type="journal article" date="2014" name="Int. J. Syst. Evol. Microbiol.">
        <title>Complete genome sequence of Corynebacterium casei LMG S-19264T (=DSM 44701T), isolated from a smear-ripened cheese.</title>
        <authorList>
            <consortium name="US DOE Joint Genome Institute (JGI-PGF)"/>
            <person name="Walter F."/>
            <person name="Albersmeier A."/>
            <person name="Kalinowski J."/>
            <person name="Ruckert C."/>
        </authorList>
    </citation>
    <scope>NUCLEOTIDE SEQUENCE</scope>
    <source>
        <strain evidence="9">KCTC 32422</strain>
    </source>
</reference>
<dbReference type="EMBL" id="BMZD01000010">
    <property type="protein sequence ID" value="GHA06568.1"/>
    <property type="molecule type" value="Genomic_DNA"/>
</dbReference>
<dbReference type="InterPro" id="IPR047055">
    <property type="entry name" value="MotA-like"/>
</dbReference>
<dbReference type="GO" id="GO:0015031">
    <property type="term" value="P:protein transport"/>
    <property type="evidence" value="ECO:0007669"/>
    <property type="project" value="UniProtKB-KW"/>
</dbReference>
<evidence type="ECO:0000313" key="10">
    <source>
        <dbReference type="Proteomes" id="UP000634139"/>
    </source>
</evidence>
<gene>
    <name evidence="9" type="ORF">GCM10011617_29240</name>
</gene>
<keyword evidence="3 7" id="KW-0812">Transmembrane</keyword>
<dbReference type="Proteomes" id="UP000634139">
    <property type="component" value="Unassembled WGS sequence"/>
</dbReference>
<keyword evidence="6" id="KW-0813">Transport</keyword>
<comment type="subcellular location">
    <subcellularLocation>
        <location evidence="1">Cell membrane</location>
        <topology evidence="1">Multi-pass membrane protein</topology>
    </subcellularLocation>
    <subcellularLocation>
        <location evidence="6">Membrane</location>
        <topology evidence="6">Multi-pass membrane protein</topology>
    </subcellularLocation>
</comment>
<comment type="similarity">
    <text evidence="6">Belongs to the exbB/tolQ family.</text>
</comment>
<proteinExistence type="inferred from homology"/>
<dbReference type="GO" id="GO:0005886">
    <property type="term" value="C:plasma membrane"/>
    <property type="evidence" value="ECO:0007669"/>
    <property type="project" value="UniProtKB-SubCell"/>
</dbReference>
<keyword evidence="6" id="KW-0653">Protein transport</keyword>
<feature type="transmembrane region" description="Helical" evidence="7">
    <location>
        <begin position="115"/>
        <end position="138"/>
    </location>
</feature>
<evidence type="ECO:0000256" key="3">
    <source>
        <dbReference type="ARBA" id="ARBA00022692"/>
    </source>
</evidence>